<dbReference type="KEGG" id="brq:CIT40_05305"/>
<evidence type="ECO:0000313" key="2">
    <source>
        <dbReference type="EMBL" id="AWL99497.1"/>
    </source>
</evidence>
<name>A0A2U8PQS6_9BRAD</name>
<accession>A0A2U8PQS6</accession>
<dbReference type="Proteomes" id="UP000215884">
    <property type="component" value="Chromosome"/>
</dbReference>
<feature type="compositionally biased region" description="Pro residues" evidence="1">
    <location>
        <begin position="929"/>
        <end position="947"/>
    </location>
</feature>
<reference evidence="2 3" key="2">
    <citation type="journal article" date="2019" name="Int. J. Syst. Evol. Microbiol.">
        <title>Description and complete genome sequence of Bradyrhizobium amphicarpaeae sp. nov., harbouring photosystem and nitrogen-fixation genes.</title>
        <authorList>
            <person name="Bromfield E.S.P."/>
            <person name="Cloutier S."/>
            <person name="Nguyen H.D.T."/>
        </authorList>
    </citation>
    <scope>NUCLEOTIDE SEQUENCE [LARGE SCALE GENOMIC DNA]</scope>
    <source>
        <strain evidence="2 3">39S1MB</strain>
    </source>
</reference>
<dbReference type="RefSeq" id="WP_094895173.1">
    <property type="nucleotide sequence ID" value="NZ_CP029426.2"/>
</dbReference>
<reference evidence="2 3" key="1">
    <citation type="journal article" date="2017" name="Syst. Appl. Microbiol.">
        <title>Soybeans inoculated with root zone soils of Canadian native legumes harbour diverse and novel Bradyrhizobium spp. that possess agricultural potential.</title>
        <authorList>
            <person name="Bromfield E.S.P."/>
            <person name="Cloutier S."/>
            <person name="Tambong J.T."/>
            <person name="Tran Thi T.V."/>
        </authorList>
    </citation>
    <scope>NUCLEOTIDE SEQUENCE [LARGE SCALE GENOMIC DNA]</scope>
    <source>
        <strain evidence="2 3">39S1MB</strain>
    </source>
</reference>
<gene>
    <name evidence="2" type="ORF">CIT40_05305</name>
</gene>
<dbReference type="EMBL" id="CP029426">
    <property type="protein sequence ID" value="AWL99497.1"/>
    <property type="molecule type" value="Genomic_DNA"/>
</dbReference>
<organism evidence="2 3">
    <name type="scientific">Bradyrhizobium amphicarpaeae</name>
    <dbReference type="NCBI Taxonomy" id="1404768"/>
    <lineage>
        <taxon>Bacteria</taxon>
        <taxon>Pseudomonadati</taxon>
        <taxon>Pseudomonadota</taxon>
        <taxon>Alphaproteobacteria</taxon>
        <taxon>Hyphomicrobiales</taxon>
        <taxon>Nitrobacteraceae</taxon>
        <taxon>Bradyrhizobium</taxon>
    </lineage>
</organism>
<evidence type="ECO:0000313" key="3">
    <source>
        <dbReference type="Proteomes" id="UP000215884"/>
    </source>
</evidence>
<keyword evidence="3" id="KW-1185">Reference proteome</keyword>
<dbReference type="Gene3D" id="2.120.10.30">
    <property type="entry name" value="TolB, C-terminal domain"/>
    <property type="match status" value="1"/>
</dbReference>
<sequence length="974" mass="101322">MQANVLHSIQYERNHRGYRGSQLRAVLFAAVLFGLFACGGAAAQQAGIVANGNAVVTGFSGALPPAVIAPGVDPADKTLIDLNGPAARVFDLQAPGAPPQAQLLTTPKPFTVTAGQTGQLFGVALDSATPPNVFVAATSAYGLPIVVPGAAGEFNRAKQGTPKAVFMPALFGPAQFGGGPGSIWRIDGVTGEVRLFTNVTLEGAPNPGPALGGLAFDAASNTLFVADRATGMIHAFDSTGAERSRYDHGVQGRSAAGLPPLPYDPAGRLDISSPKFHTGDPATWGYANPQRLIFGLGVRNGRLYYAVAKDLQIWSVAIGPTFGTDPRLEVSVAPGPGPSEIAKIAFDDQGRMLLAERAAPSGAYDFDVLTKEATGRVLRYLPAPPGTSGPQWQLQSDEYAIGFARQMRNGNGGVAVGFGYDDQGRIDRAACGQFLWSTGEQLRNSNDPAIATQLATGGPAEVNGVQGNDIMAVRPANVPPWQSYFADYDDQFQDASARGHLGDIAILRVCAQAGFNLPGWYRPRVELFPGFFWFRLHGKKPPLLDCPPGSGNQCACPPGTTQQPGFQCCPIGMFPGPNGQCASPCPDGSTDPGKIEACLNGFDPNSFDPNDWSKLSCLDGSKAVHDANGYHCPTFKSPVCPAGFELDPSGNFFGCKPTVQEQACLQVLPNFNQPGLDGSCLQLCPSGSWAYTANQCCPDGTLPGPDGKCGKPQHPSCPPGQLTSKGICCSSTTKPQPDGTCSPSKLQCPPEQLTVSGQCCPSGSKPQPDGSCQPPLKQGCAPEQLTPNGTCCPTGTKPQNNNTCGSLVGCPPGTNTDPLTGQCCPSASAVAGVKAACTCPQDQFLVDGKCVGNAPPAVGGCFAGYVKLPNGSCCLASQATSGGECCPAGQKLDADKRKCVAAGGATFVPTTPHLPPPIVVPGKRGKIVAPPPPRPPVVVVPPPPKRVVPPKRFTPRPIDRPRPLPPKIRRQIDQ</sequence>
<dbReference type="AlphaFoldDB" id="A0A2U8PQS6"/>
<protein>
    <submittedName>
        <fullName evidence="2">Uncharacterized protein</fullName>
    </submittedName>
</protein>
<feature type="region of interest" description="Disordered" evidence="1">
    <location>
        <begin position="925"/>
        <end position="974"/>
    </location>
</feature>
<dbReference type="OrthoDB" id="8433035at2"/>
<evidence type="ECO:0000256" key="1">
    <source>
        <dbReference type="SAM" id="MobiDB-lite"/>
    </source>
</evidence>
<proteinExistence type="predicted"/>
<dbReference type="InterPro" id="IPR011042">
    <property type="entry name" value="6-blade_b-propeller_TolB-like"/>
</dbReference>
<dbReference type="SUPFAM" id="SSF63825">
    <property type="entry name" value="YWTD domain"/>
    <property type="match status" value="1"/>
</dbReference>